<accession>A0A0L8H558</accession>
<dbReference type="AlphaFoldDB" id="A0A0L8H558"/>
<dbReference type="OrthoDB" id="5877983at2759"/>
<proteinExistence type="predicted"/>
<protein>
    <submittedName>
        <fullName evidence="1">Uncharacterized protein</fullName>
    </submittedName>
</protein>
<name>A0A0L8H558_OCTBM</name>
<gene>
    <name evidence="1" type="ORF">OCBIM_22022124mg</name>
</gene>
<sequence length="157" mass="17839">MKYPFNANIIYICIHFEISVFHFADCSAILIQRKKILEKKQKNVISNHKINPINNNAKSSYSLTAATKNTGLQNNLPVLSKTLPANISHSNDLSHGLNYNQTNSDSVNNNEFNKPIDWYIKRGLNESNTRWISNLKKKGIIIIVVYSLVNPCLLPIQ</sequence>
<reference evidence="1" key="1">
    <citation type="submission" date="2015-07" db="EMBL/GenBank/DDBJ databases">
        <title>MeaNS - Measles Nucleotide Surveillance Program.</title>
        <authorList>
            <person name="Tran T."/>
            <person name="Druce J."/>
        </authorList>
    </citation>
    <scope>NUCLEOTIDE SEQUENCE</scope>
    <source>
        <strain evidence="1">UCB-OBI-ISO-001</strain>
        <tissue evidence="1">Gonad</tissue>
    </source>
</reference>
<dbReference type="EMBL" id="KQ419175">
    <property type="protein sequence ID" value="KOF84413.1"/>
    <property type="molecule type" value="Genomic_DNA"/>
</dbReference>
<organism evidence="1">
    <name type="scientific">Octopus bimaculoides</name>
    <name type="common">California two-spotted octopus</name>
    <dbReference type="NCBI Taxonomy" id="37653"/>
    <lineage>
        <taxon>Eukaryota</taxon>
        <taxon>Metazoa</taxon>
        <taxon>Spiralia</taxon>
        <taxon>Lophotrochozoa</taxon>
        <taxon>Mollusca</taxon>
        <taxon>Cephalopoda</taxon>
        <taxon>Coleoidea</taxon>
        <taxon>Octopodiformes</taxon>
        <taxon>Octopoda</taxon>
        <taxon>Incirrata</taxon>
        <taxon>Octopodidae</taxon>
        <taxon>Octopus</taxon>
    </lineage>
</organism>
<evidence type="ECO:0000313" key="1">
    <source>
        <dbReference type="EMBL" id="KOF84413.1"/>
    </source>
</evidence>